<dbReference type="EMBL" id="QLLR01000001">
    <property type="protein sequence ID" value="RAJ37164.1"/>
    <property type="molecule type" value="Genomic_DNA"/>
</dbReference>
<accession>A0A327TAM7</accession>
<organism evidence="7 8">
    <name type="scientific">Pedobacter cryoconitis</name>
    <dbReference type="NCBI Taxonomy" id="188932"/>
    <lineage>
        <taxon>Bacteria</taxon>
        <taxon>Pseudomonadati</taxon>
        <taxon>Bacteroidota</taxon>
        <taxon>Sphingobacteriia</taxon>
        <taxon>Sphingobacteriales</taxon>
        <taxon>Sphingobacteriaceae</taxon>
        <taxon>Pedobacter</taxon>
    </lineage>
</organism>
<dbReference type="PROSITE" id="PS51007">
    <property type="entry name" value="CYTC"/>
    <property type="match status" value="1"/>
</dbReference>
<dbReference type="InterPro" id="IPR051459">
    <property type="entry name" value="Cytochrome_c-type_DH"/>
</dbReference>
<dbReference type="PANTHER" id="PTHR35008">
    <property type="entry name" value="BLL4482 PROTEIN-RELATED"/>
    <property type="match status" value="1"/>
</dbReference>
<evidence type="ECO:0000313" key="7">
    <source>
        <dbReference type="EMBL" id="RAJ37164.1"/>
    </source>
</evidence>
<evidence type="ECO:0000256" key="5">
    <source>
        <dbReference type="SAM" id="Phobius"/>
    </source>
</evidence>
<comment type="caution">
    <text evidence="7">The sequence shown here is derived from an EMBL/GenBank/DDBJ whole genome shotgun (WGS) entry which is preliminary data.</text>
</comment>
<dbReference type="Proteomes" id="UP000249754">
    <property type="component" value="Unassembled WGS sequence"/>
</dbReference>
<protein>
    <submittedName>
        <fullName evidence="7">Thiosulfate dehydrogenase</fullName>
    </submittedName>
</protein>
<dbReference type="InterPro" id="IPR036909">
    <property type="entry name" value="Cyt_c-like_dom_sf"/>
</dbReference>
<feature type="transmembrane region" description="Helical" evidence="5">
    <location>
        <begin position="20"/>
        <end position="39"/>
    </location>
</feature>
<dbReference type="GO" id="GO:0046872">
    <property type="term" value="F:metal ion binding"/>
    <property type="evidence" value="ECO:0007669"/>
    <property type="project" value="UniProtKB-KW"/>
</dbReference>
<evidence type="ECO:0000256" key="3">
    <source>
        <dbReference type="ARBA" id="ARBA00023004"/>
    </source>
</evidence>
<keyword evidence="5" id="KW-0472">Membrane</keyword>
<dbReference type="Pfam" id="PF00034">
    <property type="entry name" value="Cytochrom_C"/>
    <property type="match status" value="1"/>
</dbReference>
<sequence length="369" mass="40022">MSKNSLDETEKILVHNARSAVIIALLFIVCSSILLSVFLGDNQQGSIDNLSAAQPAAGQSSSATLAQPSALTQQQVSAVPAANSVSTQNWKAPDENTIPAGKAGAMIRYGKELIVNTAKYFGPGGSIAAITNGMNCQNCHLQGGTKIFANSYAVFFSSYPKKSNRSGRIVPASNRIAECFERSLAGKVPDPSGKEVQAILAYLKWVGVAKKEKVFGAGYEHIKYLDRAADPLKGKALYASKCVSCHGQHGEGMLAADHQTYTYPPLWGDHSYNDAAGMHRLSNFAGFVKNNMPFGASYQNPLLTDEESWDVAAFVNSQPRKHKDQHLDYPDLTTKPIDSPFGPYGDQFAMEQHKYGPFKPIADYYKSNK</sequence>
<evidence type="ECO:0000259" key="6">
    <source>
        <dbReference type="PROSITE" id="PS51007"/>
    </source>
</evidence>
<evidence type="ECO:0000256" key="1">
    <source>
        <dbReference type="ARBA" id="ARBA00022617"/>
    </source>
</evidence>
<dbReference type="PANTHER" id="PTHR35008:SF9">
    <property type="entry name" value="CYTOCHROME C DOMAIN-CONTAINING PROTEIN"/>
    <property type="match status" value="1"/>
</dbReference>
<gene>
    <name evidence="7" type="ORF">LY11_00239</name>
</gene>
<evidence type="ECO:0000256" key="4">
    <source>
        <dbReference type="PROSITE-ProRule" id="PRU00433"/>
    </source>
</evidence>
<evidence type="ECO:0000256" key="2">
    <source>
        <dbReference type="ARBA" id="ARBA00022723"/>
    </source>
</evidence>
<keyword evidence="5" id="KW-1133">Transmembrane helix</keyword>
<dbReference type="OrthoDB" id="9779283at2"/>
<dbReference type="AlphaFoldDB" id="A0A327TAM7"/>
<name>A0A327TAM7_9SPHI</name>
<proteinExistence type="predicted"/>
<keyword evidence="1 4" id="KW-0349">Heme</keyword>
<reference evidence="7 8" key="1">
    <citation type="submission" date="2018-06" db="EMBL/GenBank/DDBJ databases">
        <title>Genomic Encyclopedia of Archaeal and Bacterial Type Strains, Phase II (KMG-II): from individual species to whole genera.</title>
        <authorList>
            <person name="Goeker M."/>
        </authorList>
    </citation>
    <scope>NUCLEOTIDE SEQUENCE [LARGE SCALE GENOMIC DNA]</scope>
    <source>
        <strain evidence="7 8">DSM 14825</strain>
    </source>
</reference>
<dbReference type="InterPro" id="IPR009056">
    <property type="entry name" value="Cyt_c-like_dom"/>
</dbReference>
<keyword evidence="2 4" id="KW-0479">Metal-binding</keyword>
<dbReference type="GO" id="GO:0020037">
    <property type="term" value="F:heme binding"/>
    <property type="evidence" value="ECO:0007669"/>
    <property type="project" value="InterPro"/>
</dbReference>
<keyword evidence="5" id="KW-0812">Transmembrane</keyword>
<dbReference type="SUPFAM" id="SSF46626">
    <property type="entry name" value="Cytochrome c"/>
    <property type="match status" value="2"/>
</dbReference>
<dbReference type="Gene3D" id="1.10.760.10">
    <property type="entry name" value="Cytochrome c-like domain"/>
    <property type="match status" value="2"/>
</dbReference>
<keyword evidence="3 4" id="KW-0408">Iron</keyword>
<evidence type="ECO:0000313" key="8">
    <source>
        <dbReference type="Proteomes" id="UP000249754"/>
    </source>
</evidence>
<dbReference type="RefSeq" id="WP_111631902.1">
    <property type="nucleotide sequence ID" value="NZ_QLLR01000001.1"/>
</dbReference>
<dbReference type="GO" id="GO:0009055">
    <property type="term" value="F:electron transfer activity"/>
    <property type="evidence" value="ECO:0007669"/>
    <property type="project" value="InterPro"/>
</dbReference>
<feature type="domain" description="Cytochrome c" evidence="6">
    <location>
        <begin position="229"/>
        <end position="319"/>
    </location>
</feature>